<name>A0A2P6NHK7_9EUKA</name>
<protein>
    <submittedName>
        <fullName evidence="2">Uncharacterized protein</fullName>
    </submittedName>
</protein>
<sequence length="226" mass="25560">MPGHEEKQQPKTQEDELIGVLFTLKTVQVQMRKLLKYQESSYAFHVQHHSNLKKIIASVNQLGRCLNGQGTPDIRIDIVEDPQLLSGFPSLTTEPKMARPLVDDSLHSFLLNHRDNITSKQVADRILSTMTASSFQQLNEESIQVLIPLMALWLKSRPGNQLAFALVALYESMKNFPNAFLRVNATVLTSCIEVLEGKIREAWSGGGSVPLSIDELEYMRDFLRRL</sequence>
<dbReference type="Proteomes" id="UP000241769">
    <property type="component" value="Unassembled WGS sequence"/>
</dbReference>
<reference evidence="2 3" key="1">
    <citation type="journal article" date="2018" name="Genome Biol. Evol.">
        <title>Multiple Roots of Fruiting Body Formation in Amoebozoa.</title>
        <authorList>
            <person name="Hillmann F."/>
            <person name="Forbes G."/>
            <person name="Novohradska S."/>
            <person name="Ferling I."/>
            <person name="Riege K."/>
            <person name="Groth M."/>
            <person name="Westermann M."/>
            <person name="Marz M."/>
            <person name="Spaller T."/>
            <person name="Winckler T."/>
            <person name="Schaap P."/>
            <person name="Glockner G."/>
        </authorList>
    </citation>
    <scope>NUCLEOTIDE SEQUENCE [LARGE SCALE GENOMIC DNA]</scope>
    <source>
        <strain evidence="2 3">Jena</strain>
    </source>
</reference>
<accession>A0A2P6NHK7</accession>
<comment type="caution">
    <text evidence="2">The sequence shown here is derived from an EMBL/GenBank/DDBJ whole genome shotgun (WGS) entry which is preliminary data.</text>
</comment>
<dbReference type="InParanoid" id="A0A2P6NHK7"/>
<keyword evidence="3" id="KW-1185">Reference proteome</keyword>
<dbReference type="EMBL" id="MDYQ01000082">
    <property type="protein sequence ID" value="PRP83421.1"/>
    <property type="molecule type" value="Genomic_DNA"/>
</dbReference>
<dbReference type="EMBL" id="MDYQ01000232">
    <property type="protein sequence ID" value="PRP78272.1"/>
    <property type="molecule type" value="Genomic_DNA"/>
</dbReference>
<evidence type="ECO:0000313" key="1">
    <source>
        <dbReference type="EMBL" id="PRP78272.1"/>
    </source>
</evidence>
<dbReference type="AlphaFoldDB" id="A0A2P6NHK7"/>
<evidence type="ECO:0000313" key="2">
    <source>
        <dbReference type="EMBL" id="PRP83421.1"/>
    </source>
</evidence>
<gene>
    <name evidence="2" type="ORF">PROFUN_09194</name>
    <name evidence="1" type="ORF">PROFUN_13903</name>
</gene>
<organism evidence="2 3">
    <name type="scientific">Planoprotostelium fungivorum</name>
    <dbReference type="NCBI Taxonomy" id="1890364"/>
    <lineage>
        <taxon>Eukaryota</taxon>
        <taxon>Amoebozoa</taxon>
        <taxon>Evosea</taxon>
        <taxon>Variosea</taxon>
        <taxon>Cavosteliida</taxon>
        <taxon>Cavosteliaceae</taxon>
        <taxon>Planoprotostelium</taxon>
    </lineage>
</organism>
<proteinExistence type="predicted"/>
<evidence type="ECO:0000313" key="3">
    <source>
        <dbReference type="Proteomes" id="UP000241769"/>
    </source>
</evidence>